<dbReference type="EMBL" id="CM008053">
    <property type="protein sequence ID" value="PAN43555.2"/>
    <property type="molecule type" value="Genomic_DNA"/>
</dbReference>
<evidence type="ECO:0000256" key="1">
    <source>
        <dbReference type="SAM" id="Phobius"/>
    </source>
</evidence>
<dbReference type="Gramene" id="PAN43555">
    <property type="protein sequence ID" value="PAN43555"/>
    <property type="gene ID" value="PAHAL_8G263600"/>
</dbReference>
<evidence type="ECO:0000313" key="2">
    <source>
        <dbReference type="EMBL" id="PAN43555.2"/>
    </source>
</evidence>
<dbReference type="Proteomes" id="UP000243499">
    <property type="component" value="Chromosome 8"/>
</dbReference>
<keyword evidence="1" id="KW-1133">Transmembrane helix</keyword>
<gene>
    <name evidence="2" type="ORF">PAHAL_8G263600</name>
</gene>
<dbReference type="AlphaFoldDB" id="A0A2S3IFG0"/>
<reference evidence="2" key="1">
    <citation type="submission" date="2018-04" db="EMBL/GenBank/DDBJ databases">
        <title>WGS assembly of Panicum hallii.</title>
        <authorList>
            <person name="Lovell J."/>
            <person name="Jenkins J."/>
            <person name="Lowry D."/>
            <person name="Mamidi S."/>
            <person name="Sreedasyam A."/>
            <person name="Weng X."/>
            <person name="Barry K."/>
            <person name="Bonette J."/>
            <person name="Campitelli B."/>
            <person name="Daum C."/>
            <person name="Gordon S."/>
            <person name="Gould B."/>
            <person name="Lipzen A."/>
            <person name="Macqueen A."/>
            <person name="Palacio-Mejia J."/>
            <person name="Plott C."/>
            <person name="Shakirov E."/>
            <person name="Shu S."/>
            <person name="Yoshinaga Y."/>
            <person name="Zane M."/>
            <person name="Rokhsar D."/>
            <person name="Grimwood J."/>
            <person name="Schmutz J."/>
            <person name="Juenger T."/>
        </authorList>
    </citation>
    <scope>NUCLEOTIDE SEQUENCE [LARGE SCALE GENOMIC DNA]</scope>
    <source>
        <strain evidence="2">FIL2</strain>
    </source>
</reference>
<keyword evidence="1" id="KW-0812">Transmembrane</keyword>
<accession>A0A2S3IFG0</accession>
<organism evidence="2">
    <name type="scientific">Panicum hallii</name>
    <dbReference type="NCBI Taxonomy" id="206008"/>
    <lineage>
        <taxon>Eukaryota</taxon>
        <taxon>Viridiplantae</taxon>
        <taxon>Streptophyta</taxon>
        <taxon>Embryophyta</taxon>
        <taxon>Tracheophyta</taxon>
        <taxon>Spermatophyta</taxon>
        <taxon>Magnoliopsida</taxon>
        <taxon>Liliopsida</taxon>
        <taxon>Poales</taxon>
        <taxon>Poaceae</taxon>
        <taxon>PACMAD clade</taxon>
        <taxon>Panicoideae</taxon>
        <taxon>Panicodae</taxon>
        <taxon>Paniceae</taxon>
        <taxon>Panicinae</taxon>
        <taxon>Panicum</taxon>
        <taxon>Panicum sect. Panicum</taxon>
    </lineage>
</organism>
<proteinExistence type="predicted"/>
<sequence length="85" mass="9366">MAATNRIGIQLVCSMVAVSMALMIMSSYAGNSILMCRDVGEGHTCEMEQCVKECLSEYGIPRVNGVDCTRDPRRCCCQVKVEVRN</sequence>
<protein>
    <submittedName>
        <fullName evidence="2">Uncharacterized protein</fullName>
    </submittedName>
</protein>
<name>A0A2S3IFG0_9POAL</name>
<keyword evidence="1" id="KW-0472">Membrane</keyword>
<feature type="transmembrane region" description="Helical" evidence="1">
    <location>
        <begin position="7"/>
        <end position="29"/>
    </location>
</feature>